<dbReference type="Proteomes" id="UP000887576">
    <property type="component" value="Unplaced"/>
</dbReference>
<organism evidence="1 2">
    <name type="scientific">Panagrolaimus sp. JU765</name>
    <dbReference type="NCBI Taxonomy" id="591449"/>
    <lineage>
        <taxon>Eukaryota</taxon>
        <taxon>Metazoa</taxon>
        <taxon>Ecdysozoa</taxon>
        <taxon>Nematoda</taxon>
        <taxon>Chromadorea</taxon>
        <taxon>Rhabditida</taxon>
        <taxon>Tylenchina</taxon>
        <taxon>Panagrolaimomorpha</taxon>
        <taxon>Panagrolaimoidea</taxon>
        <taxon>Panagrolaimidae</taxon>
        <taxon>Panagrolaimus</taxon>
    </lineage>
</organism>
<proteinExistence type="predicted"/>
<dbReference type="WBParaSite" id="JU765_v2.g9630.t1">
    <property type="protein sequence ID" value="JU765_v2.g9630.t1"/>
    <property type="gene ID" value="JU765_v2.g9630"/>
</dbReference>
<evidence type="ECO:0000313" key="1">
    <source>
        <dbReference type="Proteomes" id="UP000887576"/>
    </source>
</evidence>
<evidence type="ECO:0000313" key="2">
    <source>
        <dbReference type="WBParaSite" id="JU765_v2.g9630.t1"/>
    </source>
</evidence>
<protein>
    <submittedName>
        <fullName evidence="2">Mitochondrial inner membrane protease subunit</fullName>
    </submittedName>
</protein>
<accession>A0AC34RSB8</accession>
<reference evidence="2" key="1">
    <citation type="submission" date="2022-11" db="UniProtKB">
        <authorList>
            <consortium name="WormBaseParasite"/>
        </authorList>
    </citation>
    <scope>IDENTIFICATION</scope>
</reference>
<name>A0AC34RSB8_9BILA</name>
<sequence length="155" mass="17396">MSQQLNFAQYFTRKILLRFVYFYSTCSVVSNYCGGIVFLSGDSMLPTIEDGDVVITKTFRPRKHGLNKGEIYCVKSPVDSGVLLCKRVALLEHEKVELPLNMFPSARVSSGHCFLLGDNSEASTDSRHFGPVPVGLVHSKVLLRVWPPNRFGWLN</sequence>